<keyword evidence="1" id="KW-0472">Membrane</keyword>
<reference evidence="3 4" key="1">
    <citation type="submission" date="2019-02" db="EMBL/GenBank/DDBJ databases">
        <title>Deep-cultivation of Planctomycetes and their phenomic and genomic characterization uncovers novel biology.</title>
        <authorList>
            <person name="Wiegand S."/>
            <person name="Jogler M."/>
            <person name="Boedeker C."/>
            <person name="Pinto D."/>
            <person name="Vollmers J."/>
            <person name="Rivas-Marin E."/>
            <person name="Kohn T."/>
            <person name="Peeters S.H."/>
            <person name="Heuer A."/>
            <person name="Rast P."/>
            <person name="Oberbeckmann S."/>
            <person name="Bunk B."/>
            <person name="Jeske O."/>
            <person name="Meyerdierks A."/>
            <person name="Storesund J.E."/>
            <person name="Kallscheuer N."/>
            <person name="Luecker S."/>
            <person name="Lage O.M."/>
            <person name="Pohl T."/>
            <person name="Merkel B.J."/>
            <person name="Hornburger P."/>
            <person name="Mueller R.-W."/>
            <person name="Bruemmer F."/>
            <person name="Labrenz M."/>
            <person name="Spormann A.M."/>
            <person name="Op den Camp H."/>
            <person name="Overmann J."/>
            <person name="Amann R."/>
            <person name="Jetten M.S.M."/>
            <person name="Mascher T."/>
            <person name="Medema M.H."/>
            <person name="Devos D.P."/>
            <person name="Kaster A.-K."/>
            <person name="Ovreas L."/>
            <person name="Rohde M."/>
            <person name="Galperin M.Y."/>
            <person name="Jogler C."/>
        </authorList>
    </citation>
    <scope>NUCLEOTIDE SEQUENCE [LARGE SCALE GENOMIC DNA]</scope>
    <source>
        <strain evidence="3 4">V22</strain>
    </source>
</reference>
<feature type="transmembrane region" description="Helical" evidence="1">
    <location>
        <begin position="6"/>
        <end position="30"/>
    </location>
</feature>
<dbReference type="Proteomes" id="UP000319976">
    <property type="component" value="Chromosome"/>
</dbReference>
<keyword evidence="1" id="KW-1133">Transmembrane helix</keyword>
<keyword evidence="4" id="KW-1185">Reference proteome</keyword>
<protein>
    <recommendedName>
        <fullName evidence="2">DUF2726 domain-containing protein</fullName>
    </recommendedName>
</protein>
<evidence type="ECO:0000313" key="4">
    <source>
        <dbReference type="Proteomes" id="UP000319976"/>
    </source>
</evidence>
<accession>A0A517TBR0</accession>
<gene>
    <name evidence="3" type="ORF">V22_30650</name>
</gene>
<organism evidence="3 4">
    <name type="scientific">Calycomorphotria hydatis</name>
    <dbReference type="NCBI Taxonomy" id="2528027"/>
    <lineage>
        <taxon>Bacteria</taxon>
        <taxon>Pseudomonadati</taxon>
        <taxon>Planctomycetota</taxon>
        <taxon>Planctomycetia</taxon>
        <taxon>Planctomycetales</taxon>
        <taxon>Planctomycetaceae</taxon>
        <taxon>Calycomorphotria</taxon>
    </lineage>
</organism>
<evidence type="ECO:0000259" key="2">
    <source>
        <dbReference type="Pfam" id="PF10881"/>
    </source>
</evidence>
<name>A0A517TBR0_9PLAN</name>
<feature type="domain" description="DUF2726" evidence="2">
    <location>
        <begin position="55"/>
        <end position="172"/>
    </location>
</feature>
<evidence type="ECO:0000313" key="3">
    <source>
        <dbReference type="EMBL" id="QDT65803.1"/>
    </source>
</evidence>
<dbReference type="InterPro" id="IPR024402">
    <property type="entry name" value="DUF2726"/>
</dbReference>
<dbReference type="EMBL" id="CP036316">
    <property type="protein sequence ID" value="QDT65803.1"/>
    <property type="molecule type" value="Genomic_DNA"/>
</dbReference>
<sequence length="178" mass="19968">MLDNYMGILYLAGGVFVLLFFASAVLAMLLQSVVLGKPKKNAVTESRFPYGKRDALLSAAELSFYHVLLQAIDANTTVCCKVNLNDLFFVREPQKNQGARNRIDRKHVDFVLCDAKTMSPLCGIELDDKSHRRGDRVKRDKFVNGIFDFAGVPLLRVPASLSYSLKTLKSELHNHLVH</sequence>
<dbReference type="RefSeq" id="WP_231734036.1">
    <property type="nucleotide sequence ID" value="NZ_CP036316.1"/>
</dbReference>
<dbReference type="Pfam" id="PF10881">
    <property type="entry name" value="DUF2726"/>
    <property type="match status" value="1"/>
</dbReference>
<keyword evidence="1" id="KW-0812">Transmembrane</keyword>
<proteinExistence type="predicted"/>
<dbReference type="KEGG" id="chya:V22_30650"/>
<evidence type="ECO:0000256" key="1">
    <source>
        <dbReference type="SAM" id="Phobius"/>
    </source>
</evidence>
<dbReference type="AlphaFoldDB" id="A0A517TBR0"/>